<evidence type="ECO:0000313" key="6">
    <source>
        <dbReference type="EMBL" id="CAB5227353.1"/>
    </source>
</evidence>
<dbReference type="EMBL" id="LR796938">
    <property type="protein sequence ID" value="CAB4176720.1"/>
    <property type="molecule type" value="Genomic_DNA"/>
</dbReference>
<dbReference type="EMBL" id="LR797011">
    <property type="protein sequence ID" value="CAB4180979.1"/>
    <property type="molecule type" value="Genomic_DNA"/>
</dbReference>
<organism evidence="4">
    <name type="scientific">uncultured Caudovirales phage</name>
    <dbReference type="NCBI Taxonomy" id="2100421"/>
    <lineage>
        <taxon>Viruses</taxon>
        <taxon>Duplodnaviria</taxon>
        <taxon>Heunggongvirae</taxon>
        <taxon>Uroviricota</taxon>
        <taxon>Caudoviricetes</taxon>
        <taxon>Peduoviridae</taxon>
        <taxon>Maltschvirus</taxon>
        <taxon>Maltschvirus maltsch</taxon>
    </lineage>
</organism>
<dbReference type="EMBL" id="LR797263">
    <property type="protein sequence ID" value="CAB4198710.1"/>
    <property type="molecule type" value="Genomic_DNA"/>
</dbReference>
<evidence type="ECO:0000256" key="1">
    <source>
        <dbReference type="SAM" id="MobiDB-lite"/>
    </source>
</evidence>
<evidence type="ECO:0000313" key="5">
    <source>
        <dbReference type="EMBL" id="CAB4210961.1"/>
    </source>
</evidence>
<name>A0A6J5RML6_9CAUD</name>
<evidence type="ECO:0008006" key="7">
    <source>
        <dbReference type="Google" id="ProtNLM"/>
    </source>
</evidence>
<accession>A0A6J5RML6</accession>
<dbReference type="EMBL" id="LR798372">
    <property type="protein sequence ID" value="CAB5227353.1"/>
    <property type="molecule type" value="Genomic_DNA"/>
</dbReference>
<dbReference type="EMBL" id="LR797370">
    <property type="protein sequence ID" value="CAB4210961.1"/>
    <property type="molecule type" value="Genomic_DNA"/>
</dbReference>
<protein>
    <recommendedName>
        <fullName evidence="7">Stress-induced protein</fullName>
    </recommendedName>
</protein>
<evidence type="ECO:0000313" key="3">
    <source>
        <dbReference type="EMBL" id="CAB4180979.1"/>
    </source>
</evidence>
<reference evidence="4" key="1">
    <citation type="submission" date="2020-05" db="EMBL/GenBank/DDBJ databases">
        <authorList>
            <person name="Chiriac C."/>
            <person name="Salcher M."/>
            <person name="Ghai R."/>
            <person name="Kavagutti S V."/>
        </authorList>
    </citation>
    <scope>NUCLEOTIDE SEQUENCE</scope>
</reference>
<evidence type="ECO:0000313" key="4">
    <source>
        <dbReference type="EMBL" id="CAB4198710.1"/>
    </source>
</evidence>
<gene>
    <name evidence="3" type="ORF">UFOVP1075_9</name>
    <name evidence="4" type="ORF">UFOVP1312_1</name>
    <name evidence="5" type="ORF">UFOVP1426_57</name>
    <name evidence="6" type="ORF">UFOVP1522_30</name>
    <name evidence="2" type="ORF">UFOVP989_57</name>
</gene>
<proteinExistence type="predicted"/>
<feature type="region of interest" description="Disordered" evidence="1">
    <location>
        <begin position="27"/>
        <end position="74"/>
    </location>
</feature>
<sequence length="74" mass="7698">MAGTLAGGRKLSATIRAKYGENFWKEQGAIGGRNSNNGGFASEKLNKNGLTGTEQARLSGAKGGAISKRTKVEK</sequence>
<evidence type="ECO:0000313" key="2">
    <source>
        <dbReference type="EMBL" id="CAB4176720.1"/>
    </source>
</evidence>